<dbReference type="NCBIfam" id="TIGR02464">
    <property type="entry name" value="ribofla_fusion"/>
    <property type="match status" value="1"/>
</dbReference>
<dbReference type="AlphaFoldDB" id="A0A8H8RL88"/>
<proteinExistence type="predicted"/>
<keyword evidence="3" id="KW-0326">Glycosidase</keyword>
<evidence type="ECO:0000313" key="4">
    <source>
        <dbReference type="Proteomes" id="UP000443090"/>
    </source>
</evidence>
<comment type="caution">
    <text evidence="3">The sequence shown here is derived from an EMBL/GenBank/DDBJ whole genome shotgun (WGS) entry which is preliminary data.</text>
</comment>
<keyword evidence="4" id="KW-1185">Reference proteome</keyword>
<dbReference type="EMBL" id="QGMI01000811">
    <property type="protein sequence ID" value="TVY36587.1"/>
    <property type="molecule type" value="Genomic_DNA"/>
</dbReference>
<dbReference type="SUPFAM" id="SSF143990">
    <property type="entry name" value="YbiA-like"/>
    <property type="match status" value="1"/>
</dbReference>
<dbReference type="Proteomes" id="UP000443090">
    <property type="component" value="Unassembled WGS sequence"/>
</dbReference>
<feature type="compositionally biased region" description="Polar residues" evidence="1">
    <location>
        <begin position="7"/>
        <end position="23"/>
    </location>
</feature>
<evidence type="ECO:0000256" key="1">
    <source>
        <dbReference type="SAM" id="MobiDB-lite"/>
    </source>
</evidence>
<feature type="compositionally biased region" description="Polar residues" evidence="1">
    <location>
        <begin position="222"/>
        <end position="234"/>
    </location>
</feature>
<name>A0A8H8RL88_9HELO</name>
<gene>
    <name evidence="3" type="ORF">LOCC1_G008896</name>
</gene>
<dbReference type="InterPro" id="IPR012816">
    <property type="entry name" value="NADAR"/>
</dbReference>
<feature type="region of interest" description="Disordered" evidence="1">
    <location>
        <begin position="222"/>
        <end position="243"/>
    </location>
</feature>
<reference evidence="3 4" key="1">
    <citation type="submission" date="2018-05" db="EMBL/GenBank/DDBJ databases">
        <title>Genome sequencing and assembly of the regulated plant pathogen Lachnellula willkommii and related sister species for the development of diagnostic species identification markers.</title>
        <authorList>
            <person name="Giroux E."/>
            <person name="Bilodeau G."/>
        </authorList>
    </citation>
    <scope>NUCLEOTIDE SEQUENCE [LARGE SCALE GENOMIC DNA]</scope>
    <source>
        <strain evidence="3 4">CBS 160.35</strain>
    </source>
</reference>
<sequence length="264" mass="29639">MKRQKKSSASPHVTHDGSPTNSDEPLFFYMPDTTHGEFCQWFPSTFTIGKAQISSLIGHTIDDNDAESSITFTCAEQFMMYCKAGRFHDTETQKQVLATTSPKEQKRLGKLTAGFTDASWDEVKSVVVLAGTMAKFGQNRHLKGKLLATGDRLLVEAASRDRVWGIGYTAKHAMSFRQHWGENRLGKALMEARELLRQEDAERDGHFEKDYQMNVLCTDSQDRPQSLVSGSAGNEHQVDDSYPSSIYSPSAKTYLLVIIDFHMD</sequence>
<feature type="region of interest" description="Disordered" evidence="1">
    <location>
        <begin position="1"/>
        <end position="26"/>
    </location>
</feature>
<dbReference type="OrthoDB" id="206452at2759"/>
<dbReference type="GO" id="GO:0016798">
    <property type="term" value="F:hydrolase activity, acting on glycosyl bonds"/>
    <property type="evidence" value="ECO:0007669"/>
    <property type="project" value="UniProtKB-KW"/>
</dbReference>
<evidence type="ECO:0000313" key="3">
    <source>
        <dbReference type="EMBL" id="TVY36587.1"/>
    </source>
</evidence>
<feature type="domain" description="NADAR" evidence="2">
    <location>
        <begin position="27"/>
        <end position="197"/>
    </location>
</feature>
<accession>A0A8H8RL88</accession>
<dbReference type="Gene3D" id="1.10.357.40">
    <property type="entry name" value="YbiA-like"/>
    <property type="match status" value="1"/>
</dbReference>
<evidence type="ECO:0000259" key="2">
    <source>
        <dbReference type="Pfam" id="PF08719"/>
    </source>
</evidence>
<organism evidence="3 4">
    <name type="scientific">Lachnellula occidentalis</name>
    <dbReference type="NCBI Taxonomy" id="215460"/>
    <lineage>
        <taxon>Eukaryota</taxon>
        <taxon>Fungi</taxon>
        <taxon>Dikarya</taxon>
        <taxon>Ascomycota</taxon>
        <taxon>Pezizomycotina</taxon>
        <taxon>Leotiomycetes</taxon>
        <taxon>Helotiales</taxon>
        <taxon>Lachnaceae</taxon>
        <taxon>Lachnellula</taxon>
    </lineage>
</organism>
<keyword evidence="3" id="KW-0378">Hydrolase</keyword>
<protein>
    <submittedName>
        <fullName evidence="3">N-glycosidase</fullName>
    </submittedName>
</protein>
<dbReference type="InterPro" id="IPR037238">
    <property type="entry name" value="YbiA-like_sf"/>
</dbReference>
<dbReference type="Pfam" id="PF08719">
    <property type="entry name" value="NADAR"/>
    <property type="match status" value="1"/>
</dbReference>
<dbReference type="CDD" id="cd15457">
    <property type="entry name" value="NADAR"/>
    <property type="match status" value="1"/>
</dbReference>